<name>A0A1H3ZJC8_9GAMM</name>
<dbReference type="GeneID" id="97764105"/>
<keyword evidence="3" id="KW-1185">Reference proteome</keyword>
<dbReference type="AlphaFoldDB" id="A0A1H3ZJC8"/>
<protein>
    <submittedName>
        <fullName evidence="2">Cellulose biosynthesis protein BcsF</fullName>
    </submittedName>
</protein>
<keyword evidence="1" id="KW-0812">Transmembrane</keyword>
<organism evidence="2 3">
    <name type="scientific">Lonsdalea quercina</name>
    <dbReference type="NCBI Taxonomy" id="71657"/>
    <lineage>
        <taxon>Bacteria</taxon>
        <taxon>Pseudomonadati</taxon>
        <taxon>Pseudomonadota</taxon>
        <taxon>Gammaproteobacteria</taxon>
        <taxon>Enterobacterales</taxon>
        <taxon>Pectobacteriaceae</taxon>
        <taxon>Lonsdalea</taxon>
    </lineage>
</organism>
<dbReference type="Proteomes" id="UP000187280">
    <property type="component" value="Unassembled WGS sequence"/>
</dbReference>
<sequence>MNLMEIMHAGILFLLTILVLRTLFPRRLSARWRGIIYRLTPSRAMKYVGTWRRKSSQSDVK</sequence>
<reference evidence="2 3" key="1">
    <citation type="submission" date="2016-10" db="EMBL/GenBank/DDBJ databases">
        <authorList>
            <person name="de Groot N.N."/>
        </authorList>
    </citation>
    <scope>NUCLEOTIDE SEQUENCE [LARGE SCALE GENOMIC DNA]</scope>
    <source>
        <strain evidence="2 3">ATCC 29281</strain>
    </source>
</reference>
<dbReference type="STRING" id="71657.SAMN02982996_01204"/>
<dbReference type="RefSeq" id="WP_026741487.1">
    <property type="nucleotide sequence ID" value="NZ_FNQS01000003.1"/>
</dbReference>
<evidence type="ECO:0000313" key="2">
    <source>
        <dbReference type="EMBL" id="SEA23708.1"/>
    </source>
</evidence>
<keyword evidence="1" id="KW-0472">Membrane</keyword>
<keyword evidence="1" id="KW-1133">Transmembrane helix</keyword>
<evidence type="ECO:0000313" key="3">
    <source>
        <dbReference type="Proteomes" id="UP000187280"/>
    </source>
</evidence>
<gene>
    <name evidence="2" type="ORF">SAMN02982996_01204</name>
</gene>
<evidence type="ECO:0000256" key="1">
    <source>
        <dbReference type="SAM" id="Phobius"/>
    </source>
</evidence>
<accession>A0A1H3ZJC8</accession>
<feature type="transmembrane region" description="Helical" evidence="1">
    <location>
        <begin position="6"/>
        <end position="24"/>
    </location>
</feature>
<proteinExistence type="predicted"/>
<dbReference type="EMBL" id="FNQS01000003">
    <property type="protein sequence ID" value="SEA23708.1"/>
    <property type="molecule type" value="Genomic_DNA"/>
</dbReference>